<protein>
    <submittedName>
        <fullName evidence="1">Uncharacterized protein</fullName>
    </submittedName>
</protein>
<dbReference type="GeneID" id="95990202"/>
<keyword evidence="2" id="KW-1185">Reference proteome</keyword>
<reference evidence="1 2" key="1">
    <citation type="submission" date="2023-08" db="EMBL/GenBank/DDBJ databases">
        <title>Annotated Genome Sequence of Vanrija albida AlHP1.</title>
        <authorList>
            <person name="Herzog R."/>
        </authorList>
    </citation>
    <scope>NUCLEOTIDE SEQUENCE [LARGE SCALE GENOMIC DNA]</scope>
    <source>
        <strain evidence="1 2">AlHP1</strain>
    </source>
</reference>
<gene>
    <name evidence="1" type="ORF">Q8F55_009159</name>
</gene>
<proteinExistence type="predicted"/>
<comment type="caution">
    <text evidence="1">The sequence shown here is derived from an EMBL/GenBank/DDBJ whole genome shotgun (WGS) entry which is preliminary data.</text>
</comment>
<evidence type="ECO:0000313" key="2">
    <source>
        <dbReference type="Proteomes" id="UP001565368"/>
    </source>
</evidence>
<dbReference type="EMBL" id="JBBXJM010000007">
    <property type="protein sequence ID" value="KAL1405522.1"/>
    <property type="molecule type" value="Genomic_DNA"/>
</dbReference>
<sequence>MMKLCTYSETVPQDLSRSNVYQLISRWFFWLALRRVQEDLFLVDSITSTSWHIRSVCKLLSLSLQPALGEVPHVNTAGEIDRKLLDLFERLPREQPSNIRAYGFRCGIVFGVLASYESAARGRRSRKYLLGSAAVTGASSAIENLPNVNGVDVGKVMEPAATGVRGVLLEILGWRRQRLGAGVSLVEYMFLTHVIGQANEGLPGSYDRNKAIRDAEGNILPAFTGEQMRLFKETAWTVFQIVMNDEGHQIGFTLPPEALEAPQFAQSLSSKKRRKMGLSPRLFVDHIEEFATRR</sequence>
<accession>A0ABR3PSU3</accession>
<dbReference type="Proteomes" id="UP001565368">
    <property type="component" value="Unassembled WGS sequence"/>
</dbReference>
<dbReference type="RefSeq" id="XP_069205466.1">
    <property type="nucleotide sequence ID" value="XM_069357529.1"/>
</dbReference>
<organism evidence="1 2">
    <name type="scientific">Vanrija albida</name>
    <dbReference type="NCBI Taxonomy" id="181172"/>
    <lineage>
        <taxon>Eukaryota</taxon>
        <taxon>Fungi</taxon>
        <taxon>Dikarya</taxon>
        <taxon>Basidiomycota</taxon>
        <taxon>Agaricomycotina</taxon>
        <taxon>Tremellomycetes</taxon>
        <taxon>Trichosporonales</taxon>
        <taxon>Trichosporonaceae</taxon>
        <taxon>Vanrija</taxon>
    </lineage>
</organism>
<name>A0ABR3PSU3_9TREE</name>
<evidence type="ECO:0000313" key="1">
    <source>
        <dbReference type="EMBL" id="KAL1405522.1"/>
    </source>
</evidence>